<keyword evidence="1" id="KW-0732">Signal</keyword>
<protein>
    <submittedName>
        <fullName evidence="2">Uncharacterized protein</fullName>
    </submittedName>
</protein>
<proteinExistence type="predicted"/>
<dbReference type="AlphaFoldDB" id="A0A328BDJ3"/>
<sequence>MLVVLCLSASYARAQAGLIVAAVRAATNVVSIATADRQFARKGKGTYQLSANGQWQTAPLLLTGEGLRAGSGKTEQTYPLGEVRQVAFGRDTFAVVQAVQFPPPADAKAAALAPPDAIVGYRVWRHPQVELLEFSSTAGPVTVLRFPNQVALALPTERTAFQQTMLTVIGDHPKLGPQLRNGQYDPIHTRALLEYYLRDNPAGFALITNSGAAPAH</sequence>
<feature type="chain" id="PRO_5016457324" evidence="1">
    <location>
        <begin position="17"/>
        <end position="216"/>
    </location>
</feature>
<reference evidence="3" key="1">
    <citation type="submission" date="2018-05" db="EMBL/GenBank/DDBJ databases">
        <authorList>
            <person name="Nie L."/>
        </authorList>
    </citation>
    <scope>NUCLEOTIDE SEQUENCE [LARGE SCALE GENOMIC DNA]</scope>
    <source>
        <strain evidence="3">NL</strain>
    </source>
</reference>
<dbReference type="EMBL" id="QHKM01000008">
    <property type="protein sequence ID" value="RAK63926.1"/>
    <property type="molecule type" value="Genomic_DNA"/>
</dbReference>
<evidence type="ECO:0000256" key="1">
    <source>
        <dbReference type="SAM" id="SignalP"/>
    </source>
</evidence>
<dbReference type="Proteomes" id="UP000248553">
    <property type="component" value="Unassembled WGS sequence"/>
</dbReference>
<name>A0A328BDJ3_9BACT</name>
<feature type="signal peptide" evidence="1">
    <location>
        <begin position="1"/>
        <end position="16"/>
    </location>
</feature>
<accession>A0A328BDJ3</accession>
<keyword evidence="3" id="KW-1185">Reference proteome</keyword>
<evidence type="ECO:0000313" key="3">
    <source>
        <dbReference type="Proteomes" id="UP000248553"/>
    </source>
</evidence>
<organism evidence="2 3">
    <name type="scientific">Hymenobacter edaphi</name>
    <dbReference type="NCBI Taxonomy" id="2211146"/>
    <lineage>
        <taxon>Bacteria</taxon>
        <taxon>Pseudomonadati</taxon>
        <taxon>Bacteroidota</taxon>
        <taxon>Cytophagia</taxon>
        <taxon>Cytophagales</taxon>
        <taxon>Hymenobacteraceae</taxon>
        <taxon>Hymenobacter</taxon>
    </lineage>
</organism>
<evidence type="ECO:0000313" key="2">
    <source>
        <dbReference type="EMBL" id="RAK63926.1"/>
    </source>
</evidence>
<gene>
    <name evidence="2" type="ORF">DLM85_20485</name>
</gene>
<comment type="caution">
    <text evidence="2">The sequence shown here is derived from an EMBL/GenBank/DDBJ whole genome shotgun (WGS) entry which is preliminary data.</text>
</comment>